<dbReference type="Pfam" id="PF01497">
    <property type="entry name" value="Peripla_BP_2"/>
    <property type="match status" value="1"/>
</dbReference>
<dbReference type="Gene3D" id="3.40.50.1980">
    <property type="entry name" value="Nitrogenase molybdenum iron protein domain"/>
    <property type="match status" value="2"/>
</dbReference>
<dbReference type="GO" id="GO:0005886">
    <property type="term" value="C:plasma membrane"/>
    <property type="evidence" value="ECO:0007669"/>
    <property type="project" value="UniProtKB-SubCell"/>
</dbReference>
<dbReference type="InterPro" id="IPR051313">
    <property type="entry name" value="Bact_iron-sidero_bind"/>
</dbReference>
<evidence type="ECO:0000256" key="3">
    <source>
        <dbReference type="ARBA" id="ARBA00022448"/>
    </source>
</evidence>
<evidence type="ECO:0000256" key="6">
    <source>
        <dbReference type="SAM" id="SignalP"/>
    </source>
</evidence>
<feature type="signal peptide" evidence="6">
    <location>
        <begin position="1"/>
        <end position="19"/>
    </location>
</feature>
<feature type="domain" description="Fe/B12 periplasmic-binding" evidence="7">
    <location>
        <begin position="66"/>
        <end position="317"/>
    </location>
</feature>
<evidence type="ECO:0000313" key="8">
    <source>
        <dbReference type="EMBL" id="MCM3713758.1"/>
    </source>
</evidence>
<evidence type="ECO:0000256" key="5">
    <source>
        <dbReference type="SAM" id="MobiDB-lite"/>
    </source>
</evidence>
<dbReference type="GO" id="GO:0030288">
    <property type="term" value="C:outer membrane-bounded periplasmic space"/>
    <property type="evidence" value="ECO:0007669"/>
    <property type="project" value="TreeGrafter"/>
</dbReference>
<feature type="chain" id="PRO_5040908723" evidence="6">
    <location>
        <begin position="20"/>
        <end position="317"/>
    </location>
</feature>
<dbReference type="PANTHER" id="PTHR30532:SF26">
    <property type="entry name" value="IRON(3+)-HYDROXAMATE-BINDING PROTEIN FHUD"/>
    <property type="match status" value="1"/>
</dbReference>
<evidence type="ECO:0000256" key="4">
    <source>
        <dbReference type="ARBA" id="ARBA00022729"/>
    </source>
</evidence>
<evidence type="ECO:0000256" key="1">
    <source>
        <dbReference type="ARBA" id="ARBA00004193"/>
    </source>
</evidence>
<proteinExistence type="inferred from homology"/>
<keyword evidence="9" id="KW-1185">Reference proteome</keyword>
<evidence type="ECO:0000259" key="7">
    <source>
        <dbReference type="PROSITE" id="PS50983"/>
    </source>
</evidence>
<dbReference type="GO" id="GO:1901678">
    <property type="term" value="P:iron coordination entity transport"/>
    <property type="evidence" value="ECO:0007669"/>
    <property type="project" value="UniProtKB-ARBA"/>
</dbReference>
<gene>
    <name evidence="8" type="ORF">M3202_06645</name>
</gene>
<comment type="subcellular location">
    <subcellularLocation>
        <location evidence="1">Cell membrane</location>
        <topology evidence="1">Lipid-anchor</topology>
    </subcellularLocation>
</comment>
<comment type="similarity">
    <text evidence="2">Belongs to the bacterial solute-binding protein 8 family.</text>
</comment>
<dbReference type="RefSeq" id="WP_251222551.1">
    <property type="nucleotide sequence ID" value="NZ_JAMBOL010000003.1"/>
</dbReference>
<feature type="region of interest" description="Disordered" evidence="5">
    <location>
        <begin position="28"/>
        <end position="52"/>
    </location>
</feature>
<reference evidence="8" key="1">
    <citation type="submission" date="2022-05" db="EMBL/GenBank/DDBJ databases">
        <title>Comparative Genomics of Spacecraft Associated Microbes.</title>
        <authorList>
            <person name="Tran M.T."/>
            <person name="Wright A."/>
            <person name="Seuylemezian A."/>
            <person name="Eisen J."/>
            <person name="Coil D."/>
        </authorList>
    </citation>
    <scope>NUCLEOTIDE SEQUENCE</scope>
    <source>
        <strain evidence="8">214.1.1</strain>
    </source>
</reference>
<dbReference type="AlphaFoldDB" id="A0A9X2DRD9"/>
<comment type="caution">
    <text evidence="8">The sequence shown here is derived from an EMBL/GenBank/DDBJ whole genome shotgun (WGS) entry which is preliminary data.</text>
</comment>
<evidence type="ECO:0000256" key="2">
    <source>
        <dbReference type="ARBA" id="ARBA00008814"/>
    </source>
</evidence>
<keyword evidence="3" id="KW-0813">Transport</keyword>
<organism evidence="8 9">
    <name type="scientific">Halalkalibacter oceani</name>
    <dbReference type="NCBI Taxonomy" id="1653776"/>
    <lineage>
        <taxon>Bacteria</taxon>
        <taxon>Bacillati</taxon>
        <taxon>Bacillota</taxon>
        <taxon>Bacilli</taxon>
        <taxon>Bacillales</taxon>
        <taxon>Bacillaceae</taxon>
        <taxon>Halalkalibacter</taxon>
    </lineage>
</organism>
<dbReference type="PANTHER" id="PTHR30532">
    <property type="entry name" value="IRON III DICITRATE-BINDING PERIPLASMIC PROTEIN"/>
    <property type="match status" value="1"/>
</dbReference>
<dbReference type="Proteomes" id="UP001139179">
    <property type="component" value="Unassembled WGS sequence"/>
</dbReference>
<protein>
    <submittedName>
        <fullName evidence="8">ABC transporter substrate-binding protein</fullName>
    </submittedName>
</protein>
<dbReference type="SUPFAM" id="SSF53807">
    <property type="entry name" value="Helical backbone' metal receptor"/>
    <property type="match status" value="1"/>
</dbReference>
<accession>A0A9X2DRD9</accession>
<keyword evidence="4 6" id="KW-0732">Signal</keyword>
<sequence>MRRNLLVIALSVLFLTFLAACNSESVSDKGDANEVVSNEEPSDSNETKIFTTDSGDKVEVPIEPKRIVVLHPAYVGALIQFGHDPIGVSYYVDQDEVLNEATEGITRIDPEDVEGIINLEPDLIIATVTDPNLNKFKQVAPTVTFDNMISTYKDNTRLLGELVGEEEQAQAWLDAWEEKMAEDAKKYADLIEGKTLSIFQSTSKALVSFNTDYGRGGEILYDGYGFVQPTELAEITKDQFNVELSNEELPKYIGDFVVLATVGAEEAPVTESKVWQNADAVQAGRVIKLDLDVTRYNDPISLEYQRELIKKQLDAMK</sequence>
<evidence type="ECO:0000313" key="9">
    <source>
        <dbReference type="Proteomes" id="UP001139179"/>
    </source>
</evidence>
<dbReference type="InterPro" id="IPR002491">
    <property type="entry name" value="ABC_transptr_periplasmic_BD"/>
</dbReference>
<dbReference type="PROSITE" id="PS50983">
    <property type="entry name" value="FE_B12_PBP"/>
    <property type="match status" value="1"/>
</dbReference>
<name>A0A9X2DRD9_9BACI</name>
<dbReference type="EMBL" id="JAMBOL010000003">
    <property type="protein sequence ID" value="MCM3713758.1"/>
    <property type="molecule type" value="Genomic_DNA"/>
</dbReference>
<dbReference type="PROSITE" id="PS51257">
    <property type="entry name" value="PROKAR_LIPOPROTEIN"/>
    <property type="match status" value="1"/>
</dbReference>